<accession>A0A1I0CS53</accession>
<protein>
    <submittedName>
        <fullName evidence="2">Uncharacterized protein</fullName>
    </submittedName>
</protein>
<organism evidence="2 3">
    <name type="scientific">Paracoccus homiensis</name>
    <dbReference type="NCBI Taxonomy" id="364199"/>
    <lineage>
        <taxon>Bacteria</taxon>
        <taxon>Pseudomonadati</taxon>
        <taxon>Pseudomonadota</taxon>
        <taxon>Alphaproteobacteria</taxon>
        <taxon>Rhodobacterales</taxon>
        <taxon>Paracoccaceae</taxon>
        <taxon>Paracoccus</taxon>
    </lineage>
</organism>
<evidence type="ECO:0000256" key="1">
    <source>
        <dbReference type="SAM" id="MobiDB-lite"/>
    </source>
</evidence>
<proteinExistence type="predicted"/>
<evidence type="ECO:0000313" key="2">
    <source>
        <dbReference type="EMBL" id="SET22170.1"/>
    </source>
</evidence>
<evidence type="ECO:0000313" key="3">
    <source>
        <dbReference type="Proteomes" id="UP000199180"/>
    </source>
</evidence>
<dbReference type="EMBL" id="FOHO01000003">
    <property type="protein sequence ID" value="SET22170.1"/>
    <property type="molecule type" value="Genomic_DNA"/>
</dbReference>
<reference evidence="2 3" key="1">
    <citation type="submission" date="2016-10" db="EMBL/GenBank/DDBJ databases">
        <authorList>
            <person name="de Groot N.N."/>
        </authorList>
    </citation>
    <scope>NUCLEOTIDE SEQUENCE [LARGE SCALE GENOMIC DNA]</scope>
    <source>
        <strain evidence="2 3">DSM 17862</strain>
    </source>
</reference>
<feature type="region of interest" description="Disordered" evidence="1">
    <location>
        <begin position="233"/>
        <end position="259"/>
    </location>
</feature>
<feature type="region of interest" description="Disordered" evidence="1">
    <location>
        <begin position="274"/>
        <end position="316"/>
    </location>
</feature>
<feature type="compositionally biased region" description="Pro residues" evidence="1">
    <location>
        <begin position="293"/>
        <end position="316"/>
    </location>
</feature>
<sequence length="316" mass="33462">MRRACAPVSIRRLGRLRAGFRNALRAFQRSPPALGHRKIADPLIVAAIEIGAGRQTHFLRGLGHGIKDRPAEALLLDPQFALIAMQVRTRSKMPLGTAKIGQHVIPCPARISRLPPAVVIGRLSAHIDHAVDRGTATQHLAARIVQPAPVQARLWFGLITPVQPRVAHRVKIADRDMHPKLVVAAPGFQQKHLVGGIGRQAVCQNAAARACTDDDEIIFPKVAHLPPIPCRSSSRRTIIGTPGDVQPGPRSGSGTKAARATGIARAVIDQGCGRGAGYWPSTGSAGSGVPKFGDPPKPPRPPPRPPPASFPPGAAP</sequence>
<dbReference type="AlphaFoldDB" id="A0A1I0CS53"/>
<gene>
    <name evidence="2" type="ORF">SAMN04489858_103419</name>
</gene>
<name>A0A1I0CS53_9RHOB</name>
<keyword evidence="3" id="KW-1185">Reference proteome</keyword>
<dbReference type="Proteomes" id="UP000199180">
    <property type="component" value="Unassembled WGS sequence"/>
</dbReference>